<dbReference type="OrthoDB" id="8109453at2"/>
<dbReference type="Gene3D" id="3.60.60.10">
    <property type="entry name" value="Penicillin V Acylase, Chain A"/>
    <property type="match status" value="1"/>
</dbReference>
<evidence type="ECO:0000259" key="1">
    <source>
        <dbReference type="Pfam" id="PF03417"/>
    </source>
</evidence>
<protein>
    <recommendedName>
        <fullName evidence="1">Peptidase C45 hydrolase domain-containing protein</fullName>
    </recommendedName>
</protein>
<dbReference type="RefSeq" id="WP_160128678.1">
    <property type="nucleotide sequence ID" value="NZ_CP019288.1"/>
</dbReference>
<dbReference type="AlphaFoldDB" id="A0A7L4ZHP2"/>
<dbReference type="PANTHER" id="PTHR34180:SF1">
    <property type="entry name" value="BETA-ALANYL-DOPAMINE_CARCININE HYDROLASE"/>
    <property type="match status" value="1"/>
</dbReference>
<dbReference type="NCBIfam" id="NF040521">
    <property type="entry name" value="C45_proenzyme"/>
    <property type="match status" value="1"/>
</dbReference>
<dbReference type="Gene3D" id="1.10.10.2120">
    <property type="match status" value="1"/>
</dbReference>
<gene>
    <name evidence="2" type="ORF">IMCC3317_12970</name>
</gene>
<dbReference type="Pfam" id="PF03417">
    <property type="entry name" value="AAT"/>
    <property type="match status" value="1"/>
</dbReference>
<keyword evidence="3" id="KW-1185">Reference proteome</keyword>
<reference evidence="2 3" key="1">
    <citation type="journal article" date="2013" name="Int. J. Syst. Evol. Microbiol.">
        <title>Kordia antarctica sp. nov., isolated from Antarctic seawater.</title>
        <authorList>
            <person name="Baek K."/>
            <person name="Choi A."/>
            <person name="Kang I."/>
            <person name="Lee K."/>
            <person name="Cho J.C."/>
        </authorList>
    </citation>
    <scope>NUCLEOTIDE SEQUENCE [LARGE SCALE GENOMIC DNA]</scope>
    <source>
        <strain evidence="2 3">IMCC3317</strain>
    </source>
</reference>
<evidence type="ECO:0000313" key="2">
    <source>
        <dbReference type="EMBL" id="QHI35949.1"/>
    </source>
</evidence>
<dbReference type="EMBL" id="CP019288">
    <property type="protein sequence ID" value="QHI35949.1"/>
    <property type="molecule type" value="Genomic_DNA"/>
</dbReference>
<dbReference type="InterPro" id="IPR047794">
    <property type="entry name" value="C45_proenzyme-like"/>
</dbReference>
<dbReference type="PANTHER" id="PTHR34180">
    <property type="entry name" value="PEPTIDASE C45"/>
    <property type="match status" value="1"/>
</dbReference>
<organism evidence="2 3">
    <name type="scientific">Kordia antarctica</name>
    <dbReference type="NCBI Taxonomy" id="1218801"/>
    <lineage>
        <taxon>Bacteria</taxon>
        <taxon>Pseudomonadati</taxon>
        <taxon>Bacteroidota</taxon>
        <taxon>Flavobacteriia</taxon>
        <taxon>Flavobacteriales</taxon>
        <taxon>Flavobacteriaceae</taxon>
        <taxon>Kordia</taxon>
    </lineage>
</organism>
<proteinExistence type="predicted"/>
<dbReference type="Proteomes" id="UP000464657">
    <property type="component" value="Chromosome"/>
</dbReference>
<feature type="domain" description="Peptidase C45 hydrolase" evidence="1">
    <location>
        <begin position="122"/>
        <end position="338"/>
    </location>
</feature>
<dbReference type="InterPro" id="IPR047801">
    <property type="entry name" value="Peptidase_C45"/>
</dbReference>
<dbReference type="KEGG" id="kan:IMCC3317_12970"/>
<accession>A0A7L4ZHP2</accession>
<name>A0A7L4ZHP2_9FLAO</name>
<dbReference type="InterPro" id="IPR005079">
    <property type="entry name" value="Peptidase_C45_hydrolase"/>
</dbReference>
<evidence type="ECO:0000313" key="3">
    <source>
        <dbReference type="Proteomes" id="UP000464657"/>
    </source>
</evidence>
<sequence length="354" mass="39475">MEPLREIILEGTAYQKGYSHGIQLKETIQNFVKDGRARTNELCAVLMTDAEFDVFIKSHATMIAQYAPHLSTELKGLAEGAGISYDEAVLLQVRTEIIYSHNFFLDAAECSTIGMHRNAQTMVGQTIDLPGQLASLGHVFRVKPERPDQPEILMYGFAGLLGYAGLNSSGLSLNINMLTSSGWKIGVPPYLLCRLILGTHSVDEAIAIIKSIPRTSSRCFLISDKNRMVIVEMTPNDIHITEGNQLYHTNHYLSDKLAKDETLHFLFRNSSIKRLNQLKSMTEDNLPQNAEDVFNTFSDHSLYPVGLCAHSEGTIKRQDTVAAIVMEPQKGMLYARKGHPCETQTTTFQLQVNI</sequence>